<comment type="caution">
    <text evidence="7">The sequence shown here is derived from an EMBL/GenBank/DDBJ whole genome shotgun (WGS) entry which is preliminary data.</text>
</comment>
<evidence type="ECO:0000313" key="7">
    <source>
        <dbReference type="EMBL" id="ETO09795.1"/>
    </source>
</evidence>
<accession>X6M9V6</accession>
<keyword evidence="2" id="KW-0808">Transferase</keyword>
<dbReference type="OrthoDB" id="8596411at2759"/>
<evidence type="ECO:0000256" key="1">
    <source>
        <dbReference type="ARBA" id="ARBA00022527"/>
    </source>
</evidence>
<dbReference type="EMBL" id="ASPP01023902">
    <property type="protein sequence ID" value="ETO09795.1"/>
    <property type="molecule type" value="Genomic_DNA"/>
</dbReference>
<keyword evidence="5" id="KW-0067">ATP-binding</keyword>
<dbReference type="InterPro" id="IPR000719">
    <property type="entry name" value="Prot_kinase_dom"/>
</dbReference>
<keyword evidence="1" id="KW-0723">Serine/threonine-protein kinase</keyword>
<evidence type="ECO:0000256" key="4">
    <source>
        <dbReference type="ARBA" id="ARBA00022777"/>
    </source>
</evidence>
<dbReference type="PROSITE" id="PS50011">
    <property type="entry name" value="PROTEIN_KINASE_DOM"/>
    <property type="match status" value="1"/>
</dbReference>
<evidence type="ECO:0000313" key="8">
    <source>
        <dbReference type="Proteomes" id="UP000023152"/>
    </source>
</evidence>
<dbReference type="GO" id="GO:0004674">
    <property type="term" value="F:protein serine/threonine kinase activity"/>
    <property type="evidence" value="ECO:0007669"/>
    <property type="project" value="UniProtKB-KW"/>
</dbReference>
<protein>
    <recommendedName>
        <fullName evidence="6">Protein kinase domain-containing protein</fullName>
    </recommendedName>
</protein>
<evidence type="ECO:0000256" key="5">
    <source>
        <dbReference type="ARBA" id="ARBA00022840"/>
    </source>
</evidence>
<dbReference type="Proteomes" id="UP000023152">
    <property type="component" value="Unassembled WGS sequence"/>
</dbReference>
<keyword evidence="3" id="KW-0547">Nucleotide-binding</keyword>
<feature type="domain" description="Protein kinase" evidence="6">
    <location>
        <begin position="1"/>
        <end position="307"/>
    </location>
</feature>
<sequence>MSRYHSVERNKQNLTSPLITSSPSFLIVATFLHACTCIQLISKTLQEERKIKNKQIKKNRLHGAFTDNTNLYLSLELAKTDLLKVIRQYKKLIEAHVRFVVKSLLITLHFMHSHQFVHRDIKPENVALDITKRAKNGRYVGVMISNVRLIDFGSALINVNPEGVYQRKLVGTLFYMSPECFQKACYGWEYKSFFFFATFQNLKRFSQTNFFQKKFPKIIFKKNGITKSGSDVWAVGVLTYELLTGKRLFHGNSPKEVQHKIRHGMWCFPKESEDSVSTLAKSFVHALLTPSAKDRPTAFMSLQHPWFNSKPL</sequence>
<dbReference type="PANTHER" id="PTHR24349">
    <property type="entry name" value="SERINE/THREONINE-PROTEIN KINASE"/>
    <property type="match status" value="1"/>
</dbReference>
<dbReference type="GO" id="GO:0005524">
    <property type="term" value="F:ATP binding"/>
    <property type="evidence" value="ECO:0007669"/>
    <property type="project" value="UniProtKB-KW"/>
</dbReference>
<dbReference type="SUPFAM" id="SSF56112">
    <property type="entry name" value="Protein kinase-like (PK-like)"/>
    <property type="match status" value="1"/>
</dbReference>
<organism evidence="7 8">
    <name type="scientific">Reticulomyxa filosa</name>
    <dbReference type="NCBI Taxonomy" id="46433"/>
    <lineage>
        <taxon>Eukaryota</taxon>
        <taxon>Sar</taxon>
        <taxon>Rhizaria</taxon>
        <taxon>Retaria</taxon>
        <taxon>Foraminifera</taxon>
        <taxon>Monothalamids</taxon>
        <taxon>Reticulomyxidae</taxon>
        <taxon>Reticulomyxa</taxon>
    </lineage>
</organism>
<gene>
    <name evidence="7" type="ORF">RFI_27582</name>
</gene>
<dbReference type="SMART" id="SM00220">
    <property type="entry name" value="S_TKc"/>
    <property type="match status" value="1"/>
</dbReference>
<evidence type="ECO:0000256" key="2">
    <source>
        <dbReference type="ARBA" id="ARBA00022679"/>
    </source>
</evidence>
<keyword evidence="4" id="KW-0418">Kinase</keyword>
<keyword evidence="8" id="KW-1185">Reference proteome</keyword>
<dbReference type="Pfam" id="PF00069">
    <property type="entry name" value="Pkinase"/>
    <property type="match status" value="2"/>
</dbReference>
<dbReference type="InterPro" id="IPR011009">
    <property type="entry name" value="Kinase-like_dom_sf"/>
</dbReference>
<evidence type="ECO:0000256" key="3">
    <source>
        <dbReference type="ARBA" id="ARBA00022741"/>
    </source>
</evidence>
<name>X6M9V6_RETFI</name>
<proteinExistence type="predicted"/>
<evidence type="ECO:0000259" key="6">
    <source>
        <dbReference type="PROSITE" id="PS50011"/>
    </source>
</evidence>
<dbReference type="Gene3D" id="1.10.510.10">
    <property type="entry name" value="Transferase(Phosphotransferase) domain 1"/>
    <property type="match status" value="1"/>
</dbReference>
<dbReference type="AlphaFoldDB" id="X6M9V6"/>
<reference evidence="7 8" key="1">
    <citation type="journal article" date="2013" name="Curr. Biol.">
        <title>The Genome of the Foraminiferan Reticulomyxa filosa.</title>
        <authorList>
            <person name="Glockner G."/>
            <person name="Hulsmann N."/>
            <person name="Schleicher M."/>
            <person name="Noegel A.A."/>
            <person name="Eichinger L."/>
            <person name="Gallinger C."/>
            <person name="Pawlowski J."/>
            <person name="Sierra R."/>
            <person name="Euteneuer U."/>
            <person name="Pillet L."/>
            <person name="Moustafa A."/>
            <person name="Platzer M."/>
            <person name="Groth M."/>
            <person name="Szafranski K."/>
            <person name="Schliwa M."/>
        </authorList>
    </citation>
    <scope>NUCLEOTIDE SEQUENCE [LARGE SCALE GENOMIC DNA]</scope>
</reference>
<dbReference type="InterPro" id="IPR050205">
    <property type="entry name" value="CDPK_Ser/Thr_kinases"/>
</dbReference>